<dbReference type="InterPro" id="IPR047272">
    <property type="entry name" value="S49_SppA_C"/>
</dbReference>
<dbReference type="InterPro" id="IPR004635">
    <property type="entry name" value="Pept_S49_SppA"/>
</dbReference>
<dbReference type="RefSeq" id="WP_092472164.1">
    <property type="nucleotide sequence ID" value="NZ_FOOX01000011.1"/>
</dbReference>
<dbReference type="STRING" id="341036.SAMN05660649_02969"/>
<dbReference type="NCBIfam" id="TIGR00706">
    <property type="entry name" value="SppA_dom"/>
    <property type="match status" value="1"/>
</dbReference>
<evidence type="ECO:0000256" key="4">
    <source>
        <dbReference type="ARBA" id="ARBA00022825"/>
    </source>
</evidence>
<keyword evidence="2 6" id="KW-0645">Protease</keyword>
<protein>
    <submittedName>
        <fullName evidence="6">Protease-4</fullName>
    </submittedName>
</protein>
<dbReference type="Proteomes" id="UP000199337">
    <property type="component" value="Unassembled WGS sequence"/>
</dbReference>
<dbReference type="InterPro" id="IPR002142">
    <property type="entry name" value="Peptidase_S49"/>
</dbReference>
<dbReference type="InterPro" id="IPR029045">
    <property type="entry name" value="ClpP/crotonase-like_dom_sf"/>
</dbReference>
<proteinExistence type="inferred from homology"/>
<dbReference type="PANTHER" id="PTHR33209">
    <property type="entry name" value="PROTEASE 4"/>
    <property type="match status" value="1"/>
</dbReference>
<name>A0A1I2VH75_9FIRM</name>
<keyword evidence="4" id="KW-0720">Serine protease</keyword>
<gene>
    <name evidence="6" type="ORF">SAMN05660649_02969</name>
</gene>
<keyword evidence="7" id="KW-1185">Reference proteome</keyword>
<accession>A0A1I2VH75</accession>
<sequence>MKRKVIAGTIIGLVLISLVVAALYQGGGTSTYGKNTAGGAVGVIRVNGTIAGGVDAAGLFESAVGSETIMEQLRRAAADPAIKVVLLRLNTPGGTTGASQEIALEVDRLRQSGKKVVASMGDVAASGGYWIASRCDKIVANPGTITGSIGVIMTTNDLQGLYQKLGVENRVFKSGKHKDMGSPNRDITGEEQDIFQGMVDEMYEQFIATVSEGRHMDPDEVRKLADGRVFTGKQALDNGLIDVLGNYYDAIGLAAELAGIKGTPEVIELAPQRTWWETLARVKLGLPPLQSGAWFLYDPGAPGEN</sequence>
<evidence type="ECO:0000256" key="2">
    <source>
        <dbReference type="ARBA" id="ARBA00022670"/>
    </source>
</evidence>
<feature type="domain" description="Peptidase S49" evidence="5">
    <location>
        <begin position="109"/>
        <end position="260"/>
    </location>
</feature>
<evidence type="ECO:0000313" key="6">
    <source>
        <dbReference type="EMBL" id="SFG87567.1"/>
    </source>
</evidence>
<dbReference type="EMBL" id="FOOX01000011">
    <property type="protein sequence ID" value="SFG87567.1"/>
    <property type="molecule type" value="Genomic_DNA"/>
</dbReference>
<evidence type="ECO:0000313" key="7">
    <source>
        <dbReference type="Proteomes" id="UP000199337"/>
    </source>
</evidence>
<dbReference type="CDD" id="cd07023">
    <property type="entry name" value="S49_Sppa_N_C"/>
    <property type="match status" value="1"/>
</dbReference>
<comment type="similarity">
    <text evidence="1">Belongs to the peptidase S49 family.</text>
</comment>
<dbReference type="GO" id="GO:0008236">
    <property type="term" value="F:serine-type peptidase activity"/>
    <property type="evidence" value="ECO:0007669"/>
    <property type="project" value="UniProtKB-KW"/>
</dbReference>
<dbReference type="SUPFAM" id="SSF52096">
    <property type="entry name" value="ClpP/crotonase"/>
    <property type="match status" value="1"/>
</dbReference>
<organism evidence="6 7">
    <name type="scientific">Desulfotruncus arcticus DSM 17038</name>
    <dbReference type="NCBI Taxonomy" id="1121424"/>
    <lineage>
        <taxon>Bacteria</taxon>
        <taxon>Bacillati</taxon>
        <taxon>Bacillota</taxon>
        <taxon>Clostridia</taxon>
        <taxon>Eubacteriales</taxon>
        <taxon>Desulfallaceae</taxon>
        <taxon>Desulfotruncus</taxon>
    </lineage>
</organism>
<dbReference type="AlphaFoldDB" id="A0A1I2VH75"/>
<dbReference type="Gene3D" id="3.90.226.10">
    <property type="entry name" value="2-enoyl-CoA Hydratase, Chain A, domain 1"/>
    <property type="match status" value="2"/>
</dbReference>
<dbReference type="GO" id="GO:0006508">
    <property type="term" value="P:proteolysis"/>
    <property type="evidence" value="ECO:0007669"/>
    <property type="project" value="UniProtKB-KW"/>
</dbReference>
<evidence type="ECO:0000256" key="1">
    <source>
        <dbReference type="ARBA" id="ARBA00008683"/>
    </source>
</evidence>
<dbReference type="Pfam" id="PF01343">
    <property type="entry name" value="Peptidase_S49"/>
    <property type="match status" value="1"/>
</dbReference>
<keyword evidence="3" id="KW-0378">Hydrolase</keyword>
<evidence type="ECO:0000259" key="5">
    <source>
        <dbReference type="Pfam" id="PF01343"/>
    </source>
</evidence>
<dbReference type="PANTHER" id="PTHR33209:SF1">
    <property type="entry name" value="PEPTIDASE S49 DOMAIN-CONTAINING PROTEIN"/>
    <property type="match status" value="1"/>
</dbReference>
<dbReference type="OrthoDB" id="9764363at2"/>
<evidence type="ECO:0000256" key="3">
    <source>
        <dbReference type="ARBA" id="ARBA00022801"/>
    </source>
</evidence>
<reference evidence="7" key="1">
    <citation type="submission" date="2016-10" db="EMBL/GenBank/DDBJ databases">
        <authorList>
            <person name="Varghese N."/>
            <person name="Submissions S."/>
        </authorList>
    </citation>
    <scope>NUCLEOTIDE SEQUENCE [LARGE SCALE GENOMIC DNA]</scope>
    <source>
        <strain evidence="7">DSM 17038</strain>
    </source>
</reference>